<proteinExistence type="predicted"/>
<gene>
    <name evidence="1" type="ORF">PODLI_1B038234</name>
</gene>
<accession>A0AA35K8S3</accession>
<keyword evidence="2" id="KW-1185">Reference proteome</keyword>
<reference evidence="1" key="1">
    <citation type="submission" date="2022-12" db="EMBL/GenBank/DDBJ databases">
        <authorList>
            <person name="Alioto T."/>
            <person name="Alioto T."/>
            <person name="Gomez Garrido J."/>
        </authorList>
    </citation>
    <scope>NUCLEOTIDE SEQUENCE</scope>
</reference>
<dbReference type="Proteomes" id="UP001178461">
    <property type="component" value="Chromosome 4"/>
</dbReference>
<name>A0AA35K8S3_9SAUR</name>
<protein>
    <submittedName>
        <fullName evidence="1">Uncharacterized protein</fullName>
    </submittedName>
</protein>
<sequence>MSFSFYKLLYNIPSNAHKLWYKFVFTWDFFLNKGSGFASHKALVSQEMPVTGSVIKVMWLSWETVLGKALHKIFIFVYKVACFGQVNPIEYNSMDCNINLKHIHAHQLVV</sequence>
<organism evidence="1 2">
    <name type="scientific">Podarcis lilfordi</name>
    <name type="common">Lilford's wall lizard</name>
    <dbReference type="NCBI Taxonomy" id="74358"/>
    <lineage>
        <taxon>Eukaryota</taxon>
        <taxon>Metazoa</taxon>
        <taxon>Chordata</taxon>
        <taxon>Craniata</taxon>
        <taxon>Vertebrata</taxon>
        <taxon>Euteleostomi</taxon>
        <taxon>Lepidosauria</taxon>
        <taxon>Squamata</taxon>
        <taxon>Bifurcata</taxon>
        <taxon>Unidentata</taxon>
        <taxon>Episquamata</taxon>
        <taxon>Laterata</taxon>
        <taxon>Lacertibaenia</taxon>
        <taxon>Lacertidae</taxon>
        <taxon>Podarcis</taxon>
    </lineage>
</organism>
<dbReference type="EMBL" id="OX395129">
    <property type="protein sequence ID" value="CAI5772413.1"/>
    <property type="molecule type" value="Genomic_DNA"/>
</dbReference>
<dbReference type="AlphaFoldDB" id="A0AA35K8S3"/>
<evidence type="ECO:0000313" key="1">
    <source>
        <dbReference type="EMBL" id="CAI5772413.1"/>
    </source>
</evidence>
<evidence type="ECO:0000313" key="2">
    <source>
        <dbReference type="Proteomes" id="UP001178461"/>
    </source>
</evidence>